<dbReference type="AlphaFoldDB" id="A0A8S3W7L6"/>
<protein>
    <submittedName>
        <fullName evidence="1">(apollo) hypothetical protein</fullName>
    </submittedName>
</protein>
<dbReference type="EMBL" id="CAJQZP010000191">
    <property type="protein sequence ID" value="CAG4944498.1"/>
    <property type="molecule type" value="Genomic_DNA"/>
</dbReference>
<evidence type="ECO:0000313" key="1">
    <source>
        <dbReference type="EMBL" id="CAG4944498.1"/>
    </source>
</evidence>
<accession>A0A8S3W7L6</accession>
<comment type="caution">
    <text evidence="1">The sequence shown here is derived from an EMBL/GenBank/DDBJ whole genome shotgun (WGS) entry which is preliminary data.</text>
</comment>
<sequence length="94" mass="11043">MRVFLKANRKAEKQCVNKKKDFEKDFHFKIPDNRPPGCLTRSQKKILDNYLKNFIIIELYKCMPLLGDEQNIPNWVIHAAHYCAVYPNTSNCKG</sequence>
<proteinExistence type="predicted"/>
<evidence type="ECO:0000313" key="2">
    <source>
        <dbReference type="Proteomes" id="UP000691718"/>
    </source>
</evidence>
<dbReference type="OrthoDB" id="7399792at2759"/>
<keyword evidence="2" id="KW-1185">Reference proteome</keyword>
<name>A0A8S3W7L6_PARAO</name>
<reference evidence="1" key="1">
    <citation type="submission" date="2021-04" db="EMBL/GenBank/DDBJ databases">
        <authorList>
            <person name="Tunstrom K."/>
        </authorList>
    </citation>
    <scope>NUCLEOTIDE SEQUENCE</scope>
</reference>
<dbReference type="Proteomes" id="UP000691718">
    <property type="component" value="Unassembled WGS sequence"/>
</dbReference>
<gene>
    <name evidence="1" type="ORF">PAPOLLO_LOCUS2872</name>
</gene>
<organism evidence="1 2">
    <name type="scientific">Parnassius apollo</name>
    <name type="common">Apollo butterfly</name>
    <name type="synonym">Papilio apollo</name>
    <dbReference type="NCBI Taxonomy" id="110799"/>
    <lineage>
        <taxon>Eukaryota</taxon>
        <taxon>Metazoa</taxon>
        <taxon>Ecdysozoa</taxon>
        <taxon>Arthropoda</taxon>
        <taxon>Hexapoda</taxon>
        <taxon>Insecta</taxon>
        <taxon>Pterygota</taxon>
        <taxon>Neoptera</taxon>
        <taxon>Endopterygota</taxon>
        <taxon>Lepidoptera</taxon>
        <taxon>Glossata</taxon>
        <taxon>Ditrysia</taxon>
        <taxon>Papilionoidea</taxon>
        <taxon>Papilionidae</taxon>
        <taxon>Parnassiinae</taxon>
        <taxon>Parnassini</taxon>
        <taxon>Parnassius</taxon>
        <taxon>Parnassius</taxon>
    </lineage>
</organism>